<dbReference type="AlphaFoldDB" id="A0AAX2CK12"/>
<dbReference type="EMBL" id="FMIK01000040">
    <property type="protein sequence ID" value="SCL98858.1"/>
    <property type="molecule type" value="Genomic_DNA"/>
</dbReference>
<feature type="transmembrane region" description="Helical" evidence="1">
    <location>
        <begin position="6"/>
        <end position="22"/>
    </location>
</feature>
<evidence type="ECO:0000313" key="3">
    <source>
        <dbReference type="Proteomes" id="UP000242164"/>
    </source>
</evidence>
<dbReference type="Proteomes" id="UP000242164">
    <property type="component" value="Unassembled WGS sequence"/>
</dbReference>
<organism evidence="2 3">
    <name type="scientific">Bacillus cytotoxicus</name>
    <dbReference type="NCBI Taxonomy" id="580165"/>
    <lineage>
        <taxon>Bacteria</taxon>
        <taxon>Bacillati</taxon>
        <taxon>Bacillota</taxon>
        <taxon>Bacilli</taxon>
        <taxon>Bacillales</taxon>
        <taxon>Bacillaceae</taxon>
        <taxon>Bacillus</taxon>
        <taxon>Bacillus cereus group</taxon>
    </lineage>
</organism>
<evidence type="ECO:0000256" key="1">
    <source>
        <dbReference type="SAM" id="Phobius"/>
    </source>
</evidence>
<proteinExistence type="predicted"/>
<dbReference type="GeneID" id="33897984"/>
<evidence type="ECO:0008006" key="4">
    <source>
        <dbReference type="Google" id="ProtNLM"/>
    </source>
</evidence>
<accession>A0AAX2CK12</accession>
<gene>
    <name evidence="2" type="ORF">BCB44BAC_03077</name>
</gene>
<dbReference type="Pfam" id="PF12841">
    <property type="entry name" value="YvrJ"/>
    <property type="match status" value="1"/>
</dbReference>
<reference evidence="2 3" key="1">
    <citation type="submission" date="2016-08" db="EMBL/GenBank/DDBJ databases">
        <authorList>
            <person name="Loux V."/>
            <person name="Rue O."/>
        </authorList>
    </citation>
    <scope>NUCLEOTIDE SEQUENCE [LARGE SCALE GENOMIC DNA]</scope>
    <source>
        <strain evidence="2 3">AFSSA_08CEB44bac</strain>
    </source>
</reference>
<sequence length="53" mass="6102">MEEWISMIGNVGFPIVVTLYLLHRIENKLDGVIVAIEKLPQQMKGYEAPYEPK</sequence>
<dbReference type="RefSeq" id="WP_012095188.1">
    <property type="nucleotide sequence ID" value="NZ_CP024096.1"/>
</dbReference>
<keyword evidence="1" id="KW-0812">Transmembrane</keyword>
<protein>
    <recommendedName>
        <fullName evidence="4">YvrJ family protein</fullName>
    </recommendedName>
</protein>
<dbReference type="InterPro" id="IPR024419">
    <property type="entry name" value="YvrJ"/>
</dbReference>
<keyword evidence="1" id="KW-0472">Membrane</keyword>
<name>A0AAX2CK12_9BACI</name>
<keyword evidence="1" id="KW-1133">Transmembrane helix</keyword>
<evidence type="ECO:0000313" key="2">
    <source>
        <dbReference type="EMBL" id="SCL98858.1"/>
    </source>
</evidence>
<comment type="caution">
    <text evidence="2">The sequence shown here is derived from an EMBL/GenBank/DDBJ whole genome shotgun (WGS) entry which is preliminary data.</text>
</comment>